<keyword evidence="3 7" id="KW-0808">Transferase</keyword>
<dbReference type="OrthoDB" id="9809616at2"/>
<evidence type="ECO:0000256" key="5">
    <source>
        <dbReference type="RuleBase" id="RU003693"/>
    </source>
</evidence>
<accession>A0A0K0X0H4</accession>
<dbReference type="GO" id="GO:0030170">
    <property type="term" value="F:pyridoxal phosphate binding"/>
    <property type="evidence" value="ECO:0007669"/>
    <property type="project" value="InterPro"/>
</dbReference>
<comment type="cofactor">
    <cofactor evidence="1 5">
        <name>pyridoxal 5'-phosphate</name>
        <dbReference type="ChEBI" id="CHEBI:597326"/>
    </cofactor>
</comment>
<protein>
    <submittedName>
        <fullName evidence="7">Aminotransferase</fullName>
    </submittedName>
</protein>
<sequence length="352" mass="37111">MITSALVPEPRAKLVEIPRYSRVAGARDIAWNVASNESPLPPGPAVVAAVARAAAQAHLYPSVGGDALVDAVSRHCGVPPDQVLVGGGSLALLQLALTTFTGAGTQVVHAWRSYEAYPILIGIADADAVPVPLDGDHRHDVGAMLAAITSRTAAVIVCNPNNPTGTALPEDLLLRLIEAVPPGVLVLLDEAYREFGDSTISAPELVRTHENVVVFRTFSKAYGLAGLRAGFALGSRGVVDTLRSVAQPFGLSSVAEVAAVAALDDTARLDEIVGTVRSRREIFSAQLRRRGIDVPESRSNFVYLPLRERAGQFAQACRNAGVAVRAFDGDGIRVTVGHSEAEERILGVLDAW</sequence>
<dbReference type="PANTHER" id="PTHR43643">
    <property type="entry name" value="HISTIDINOL-PHOSPHATE AMINOTRANSFERASE 2"/>
    <property type="match status" value="1"/>
</dbReference>
<dbReference type="EMBL" id="CP012150">
    <property type="protein sequence ID" value="AKS30935.1"/>
    <property type="molecule type" value="Genomic_DNA"/>
</dbReference>
<dbReference type="GO" id="GO:0008483">
    <property type="term" value="F:transaminase activity"/>
    <property type="evidence" value="ECO:0007669"/>
    <property type="project" value="UniProtKB-KW"/>
</dbReference>
<dbReference type="InterPro" id="IPR001917">
    <property type="entry name" value="Aminotrans_II_pyridoxalP_BS"/>
</dbReference>
<organism evidence="7 8">
    <name type="scientific">Mycolicibacterium goodii</name>
    <name type="common">Mycobacterium goodii</name>
    <dbReference type="NCBI Taxonomy" id="134601"/>
    <lineage>
        <taxon>Bacteria</taxon>
        <taxon>Bacillati</taxon>
        <taxon>Actinomycetota</taxon>
        <taxon>Actinomycetes</taxon>
        <taxon>Mycobacteriales</taxon>
        <taxon>Mycobacteriaceae</taxon>
        <taxon>Mycolicibacterium</taxon>
    </lineage>
</organism>
<evidence type="ECO:0000256" key="1">
    <source>
        <dbReference type="ARBA" id="ARBA00001933"/>
    </source>
</evidence>
<dbReference type="PATRIC" id="fig|134601.6.peg.528"/>
<keyword evidence="4 5" id="KW-0663">Pyridoxal phosphate</keyword>
<dbReference type="KEGG" id="mgo:AFA91_02545"/>
<evidence type="ECO:0000259" key="6">
    <source>
        <dbReference type="Pfam" id="PF00155"/>
    </source>
</evidence>
<feature type="domain" description="Aminotransferase class I/classII large" evidence="6">
    <location>
        <begin position="32"/>
        <end position="342"/>
    </location>
</feature>
<dbReference type="PANTHER" id="PTHR43643:SF3">
    <property type="entry name" value="HISTIDINOL-PHOSPHATE AMINOTRANSFERASE"/>
    <property type="match status" value="1"/>
</dbReference>
<dbReference type="InterPro" id="IPR015422">
    <property type="entry name" value="PyrdxlP-dep_Trfase_small"/>
</dbReference>
<dbReference type="InterPro" id="IPR015421">
    <property type="entry name" value="PyrdxlP-dep_Trfase_major"/>
</dbReference>
<evidence type="ECO:0000313" key="8">
    <source>
        <dbReference type="Proteomes" id="UP000062255"/>
    </source>
</evidence>
<dbReference type="CDD" id="cd00609">
    <property type="entry name" value="AAT_like"/>
    <property type="match status" value="1"/>
</dbReference>
<dbReference type="STRING" id="134601.AFA91_02545"/>
<dbReference type="InterPro" id="IPR004839">
    <property type="entry name" value="Aminotransferase_I/II_large"/>
</dbReference>
<evidence type="ECO:0000313" key="7">
    <source>
        <dbReference type="EMBL" id="AKS30935.1"/>
    </source>
</evidence>
<gene>
    <name evidence="7" type="ORF">AFA91_02545</name>
</gene>
<evidence type="ECO:0000256" key="2">
    <source>
        <dbReference type="ARBA" id="ARBA00022576"/>
    </source>
</evidence>
<proteinExistence type="inferred from homology"/>
<dbReference type="NCBIfam" id="NF002878">
    <property type="entry name" value="PRK03321.1"/>
    <property type="match status" value="1"/>
</dbReference>
<evidence type="ECO:0000256" key="4">
    <source>
        <dbReference type="ARBA" id="ARBA00022898"/>
    </source>
</evidence>
<dbReference type="AlphaFoldDB" id="A0A0K0X0H4"/>
<dbReference type="InterPro" id="IPR024892">
    <property type="entry name" value="ArAT"/>
</dbReference>
<dbReference type="Proteomes" id="UP000062255">
    <property type="component" value="Chromosome"/>
</dbReference>
<dbReference type="SUPFAM" id="SSF53383">
    <property type="entry name" value="PLP-dependent transferases"/>
    <property type="match status" value="1"/>
</dbReference>
<name>A0A0K0X0H4_MYCGD</name>
<evidence type="ECO:0000256" key="3">
    <source>
        <dbReference type="ARBA" id="ARBA00022679"/>
    </source>
</evidence>
<keyword evidence="2 7" id="KW-0032">Aminotransferase</keyword>
<dbReference type="RefSeq" id="WP_049743346.1">
    <property type="nucleotide sequence ID" value="NZ_CP012150.1"/>
</dbReference>
<dbReference type="InterPro" id="IPR015424">
    <property type="entry name" value="PyrdxlP-dep_Trfase"/>
</dbReference>
<reference evidence="7 8" key="1">
    <citation type="submission" date="2015-07" db="EMBL/GenBank/DDBJ databases">
        <title>Complete genome sequence of Mycobacterium goodii X7B, a facultative thermophilic biodesulfurizing bacterium.</title>
        <authorList>
            <person name="Yu B."/>
            <person name="Li F."/>
            <person name="Xu P."/>
        </authorList>
    </citation>
    <scope>NUCLEOTIDE SEQUENCE [LARGE SCALE GENOMIC DNA]</scope>
    <source>
        <strain evidence="7 8">X7B</strain>
    </source>
</reference>
<dbReference type="Pfam" id="PF00155">
    <property type="entry name" value="Aminotran_1_2"/>
    <property type="match status" value="1"/>
</dbReference>
<comment type="similarity">
    <text evidence="5">Belongs to the class-II pyridoxal-phosphate-dependent aminotransferase family.</text>
</comment>
<dbReference type="Gene3D" id="3.40.640.10">
    <property type="entry name" value="Type I PLP-dependent aspartate aminotransferase-like (Major domain)"/>
    <property type="match status" value="1"/>
</dbReference>
<dbReference type="PROSITE" id="PS00599">
    <property type="entry name" value="AA_TRANSFER_CLASS_2"/>
    <property type="match status" value="1"/>
</dbReference>
<dbReference type="InterPro" id="IPR050106">
    <property type="entry name" value="HistidinolP_aminotransfase"/>
</dbReference>
<dbReference type="Gene3D" id="3.90.1150.10">
    <property type="entry name" value="Aspartate Aminotransferase, domain 1"/>
    <property type="match status" value="1"/>
</dbReference>